<organism evidence="2 3">
    <name type="scientific">[Clostridium] polysaccharolyticum</name>
    <dbReference type="NCBI Taxonomy" id="29364"/>
    <lineage>
        <taxon>Bacteria</taxon>
        <taxon>Bacillati</taxon>
        <taxon>Bacillota</taxon>
        <taxon>Clostridia</taxon>
        <taxon>Lachnospirales</taxon>
        <taxon>Lachnospiraceae</taxon>
    </lineage>
</organism>
<evidence type="ECO:0000256" key="1">
    <source>
        <dbReference type="SAM" id="Phobius"/>
    </source>
</evidence>
<protein>
    <submittedName>
        <fullName evidence="2">Uncharacterized protein</fullName>
    </submittedName>
</protein>
<keyword evidence="1" id="KW-1133">Transmembrane helix</keyword>
<dbReference type="Proteomes" id="UP000199800">
    <property type="component" value="Unassembled WGS sequence"/>
</dbReference>
<feature type="transmembrane region" description="Helical" evidence="1">
    <location>
        <begin position="19"/>
        <end position="36"/>
    </location>
</feature>
<keyword evidence="3" id="KW-1185">Reference proteome</keyword>
<sequence length="72" mass="7937">MCSIGLVLYTSELFTHKNVADYSLVLPFILIALLAFDLKFIGRLEVTAIAIAIVNIIGKVILLKEFNIQTGL</sequence>
<keyword evidence="1" id="KW-0472">Membrane</keyword>
<dbReference type="EMBL" id="FOHN01000046">
    <property type="protein sequence ID" value="SET65356.1"/>
    <property type="molecule type" value="Genomic_DNA"/>
</dbReference>
<reference evidence="2 3" key="1">
    <citation type="submission" date="2016-10" db="EMBL/GenBank/DDBJ databases">
        <authorList>
            <person name="de Groot N.N."/>
        </authorList>
    </citation>
    <scope>NUCLEOTIDE SEQUENCE [LARGE SCALE GENOMIC DNA]</scope>
    <source>
        <strain evidence="2 3">DSM 1801</strain>
    </source>
</reference>
<name>A0A1I0G5N2_9FIRM</name>
<proteinExistence type="predicted"/>
<evidence type="ECO:0000313" key="2">
    <source>
        <dbReference type="EMBL" id="SET65356.1"/>
    </source>
</evidence>
<dbReference type="RefSeq" id="WP_092479215.1">
    <property type="nucleotide sequence ID" value="NZ_FOHN01000046.1"/>
</dbReference>
<keyword evidence="1" id="KW-0812">Transmembrane</keyword>
<evidence type="ECO:0000313" key="3">
    <source>
        <dbReference type="Proteomes" id="UP000199800"/>
    </source>
</evidence>
<gene>
    <name evidence="2" type="ORF">SAMN04487772_1465</name>
</gene>
<feature type="transmembrane region" description="Helical" evidence="1">
    <location>
        <begin position="43"/>
        <end position="62"/>
    </location>
</feature>
<accession>A0A1I0G5N2</accession>
<dbReference type="AlphaFoldDB" id="A0A1I0G5N2"/>